<feature type="transmembrane region" description="Helical" evidence="1">
    <location>
        <begin position="316"/>
        <end position="335"/>
    </location>
</feature>
<keyword evidence="1" id="KW-0472">Membrane</keyword>
<feature type="transmembrane region" description="Helical" evidence="1">
    <location>
        <begin position="66"/>
        <end position="90"/>
    </location>
</feature>
<evidence type="ECO:0000313" key="3">
    <source>
        <dbReference type="Proteomes" id="UP000019132"/>
    </source>
</evidence>
<accession>K3X654</accession>
<feature type="transmembrane region" description="Helical" evidence="1">
    <location>
        <begin position="210"/>
        <end position="227"/>
    </location>
</feature>
<feature type="transmembrane region" description="Helical" evidence="1">
    <location>
        <begin position="281"/>
        <end position="304"/>
    </location>
</feature>
<dbReference type="Proteomes" id="UP000019132">
    <property type="component" value="Unassembled WGS sequence"/>
</dbReference>
<evidence type="ECO:0008006" key="4">
    <source>
        <dbReference type="Google" id="ProtNLM"/>
    </source>
</evidence>
<feature type="transmembrane region" description="Helical" evidence="1">
    <location>
        <begin position="247"/>
        <end position="269"/>
    </location>
</feature>
<dbReference type="EMBL" id="GL376588">
    <property type="status" value="NOT_ANNOTATED_CDS"/>
    <property type="molecule type" value="Genomic_DNA"/>
</dbReference>
<proteinExistence type="predicted"/>
<keyword evidence="1" id="KW-0812">Transmembrane</keyword>
<organism evidence="2 3">
    <name type="scientific">Globisporangium ultimum (strain ATCC 200006 / CBS 805.95 / DAOM BR144)</name>
    <name type="common">Pythium ultimum</name>
    <dbReference type="NCBI Taxonomy" id="431595"/>
    <lineage>
        <taxon>Eukaryota</taxon>
        <taxon>Sar</taxon>
        <taxon>Stramenopiles</taxon>
        <taxon>Oomycota</taxon>
        <taxon>Peronosporomycetes</taxon>
        <taxon>Pythiales</taxon>
        <taxon>Pythiaceae</taxon>
        <taxon>Globisporangium</taxon>
    </lineage>
</organism>
<keyword evidence="1" id="KW-1133">Transmembrane helix</keyword>
<name>K3X654_GLOUD</name>
<keyword evidence="3" id="KW-1185">Reference proteome</keyword>
<sequence length="461" mass="52064">MRNQLNDRDDSNGSFVASERSPLLRALREDSSSFEGNYMSMPPPSSMESRLSEVGQFQPIVYAEKALAALLTGVLLYAICCILGLGLVSLNFEGILGDRVNWWLIFLPFWLANVCIFVGHIQSIRHAKKLRQWAEVDSMSNEPLLPLLRRIVLIYAISFPFSVLLLWSELAFCARLENAGTSLYICYAPIMVIQVAFVIRYLLCRSDSTLPGICWILCFVFTLLLAYQTDTQRKFHASEVHYPLSWWTVLAPLFTFQALMVCSLLLVLYNEFAGIYRLTRWQLGASVLYSLALVTSITGELMLLEHIDYHWGTFTFPSGLMFFGLVCASVGMYIVGRHHVEELMATRGGAVPVPLTRTTDGWITNHAVVEQWVLFGDIYLTPEGLNVRNQKAISGRRDSSVESEATGGRLVRRLKQLFGKGQPKETLTASDPERRIQNILRRKTSGSYSDITVEVIHTPKR</sequence>
<dbReference type="OMA" id="MVIQVAF"/>
<dbReference type="EnsemblProtists" id="PYU1_T012703">
    <property type="protein sequence ID" value="PYU1_T012703"/>
    <property type="gene ID" value="PYU1_G012677"/>
</dbReference>
<protein>
    <recommendedName>
        <fullName evidence="4">RxLR effector candidate protein</fullName>
    </recommendedName>
</protein>
<feature type="transmembrane region" description="Helical" evidence="1">
    <location>
        <begin position="102"/>
        <end position="121"/>
    </location>
</feature>
<reference evidence="3" key="1">
    <citation type="journal article" date="2010" name="Genome Biol.">
        <title>Genome sequence of the necrotrophic plant pathogen Pythium ultimum reveals original pathogenicity mechanisms and effector repertoire.</title>
        <authorList>
            <person name="Levesque C.A."/>
            <person name="Brouwer H."/>
            <person name="Cano L."/>
            <person name="Hamilton J.P."/>
            <person name="Holt C."/>
            <person name="Huitema E."/>
            <person name="Raffaele S."/>
            <person name="Robideau G.P."/>
            <person name="Thines M."/>
            <person name="Win J."/>
            <person name="Zerillo M.M."/>
            <person name="Beakes G.W."/>
            <person name="Boore J.L."/>
            <person name="Busam D."/>
            <person name="Dumas B."/>
            <person name="Ferriera S."/>
            <person name="Fuerstenberg S.I."/>
            <person name="Gachon C.M."/>
            <person name="Gaulin E."/>
            <person name="Govers F."/>
            <person name="Grenville-Briggs L."/>
            <person name="Horner N."/>
            <person name="Hostetler J."/>
            <person name="Jiang R.H."/>
            <person name="Johnson J."/>
            <person name="Krajaejun T."/>
            <person name="Lin H."/>
            <person name="Meijer H.J."/>
            <person name="Moore B."/>
            <person name="Morris P."/>
            <person name="Phuntmart V."/>
            <person name="Puiu D."/>
            <person name="Shetty J."/>
            <person name="Stajich J.E."/>
            <person name="Tripathy S."/>
            <person name="Wawra S."/>
            <person name="van West P."/>
            <person name="Whitty B.R."/>
            <person name="Coutinho P.M."/>
            <person name="Henrissat B."/>
            <person name="Martin F."/>
            <person name="Thomas P.D."/>
            <person name="Tyler B.M."/>
            <person name="De Vries R.P."/>
            <person name="Kamoun S."/>
            <person name="Yandell M."/>
            <person name="Tisserat N."/>
            <person name="Buell C.R."/>
        </authorList>
    </citation>
    <scope>NUCLEOTIDE SEQUENCE</scope>
    <source>
        <strain evidence="3">DAOM:BR144</strain>
    </source>
</reference>
<evidence type="ECO:0000256" key="1">
    <source>
        <dbReference type="SAM" id="Phobius"/>
    </source>
</evidence>
<evidence type="ECO:0000313" key="2">
    <source>
        <dbReference type="EnsemblProtists" id="PYU1_T012703"/>
    </source>
</evidence>
<feature type="transmembrane region" description="Helical" evidence="1">
    <location>
        <begin position="182"/>
        <end position="203"/>
    </location>
</feature>
<dbReference type="InParanoid" id="K3X654"/>
<dbReference type="AlphaFoldDB" id="K3X654"/>
<dbReference type="HOGENOM" id="CLU_593828_0_0_1"/>
<dbReference type="eggNOG" id="ENOG502RA1S">
    <property type="taxonomic scope" value="Eukaryota"/>
</dbReference>
<dbReference type="VEuPathDB" id="FungiDB:PYU1_G012677"/>
<reference evidence="2" key="3">
    <citation type="submission" date="2015-02" db="UniProtKB">
        <authorList>
            <consortium name="EnsemblProtists"/>
        </authorList>
    </citation>
    <scope>IDENTIFICATION</scope>
    <source>
        <strain evidence="2">DAOM BR144</strain>
    </source>
</reference>
<feature type="transmembrane region" description="Helical" evidence="1">
    <location>
        <begin position="147"/>
        <end position="167"/>
    </location>
</feature>
<reference evidence="3" key="2">
    <citation type="submission" date="2010-04" db="EMBL/GenBank/DDBJ databases">
        <authorList>
            <person name="Buell R."/>
            <person name="Hamilton J."/>
            <person name="Hostetler J."/>
        </authorList>
    </citation>
    <scope>NUCLEOTIDE SEQUENCE [LARGE SCALE GENOMIC DNA]</scope>
    <source>
        <strain evidence="3">DAOM:BR144</strain>
    </source>
</reference>